<dbReference type="GO" id="GO:0004649">
    <property type="term" value="F:poly(ADP-ribose) glycohydrolase activity"/>
    <property type="evidence" value="ECO:0007669"/>
    <property type="project" value="UniProtKB-EC"/>
</dbReference>
<dbReference type="InterPro" id="IPR050792">
    <property type="entry name" value="ADP-ribosylglycohydrolase"/>
</dbReference>
<dbReference type="EC" id="3.2.1.143" evidence="2"/>
<keyword evidence="3" id="KW-0378">Hydrolase</keyword>
<feature type="region of interest" description="Disordered" evidence="13">
    <location>
        <begin position="1"/>
        <end position="32"/>
    </location>
</feature>
<evidence type="ECO:0000256" key="2">
    <source>
        <dbReference type="ARBA" id="ARBA00012255"/>
    </source>
</evidence>
<evidence type="ECO:0000256" key="9">
    <source>
        <dbReference type="ARBA" id="ARBA00043187"/>
    </source>
</evidence>
<feature type="binding site" evidence="12">
    <location>
        <position position="365"/>
    </location>
    <ligand>
        <name>Mg(2+)</name>
        <dbReference type="ChEBI" id="CHEBI:18420"/>
        <label>1</label>
    </ligand>
</feature>
<evidence type="ECO:0000313" key="15">
    <source>
        <dbReference type="Proteomes" id="UP000076154"/>
    </source>
</evidence>
<feature type="binding site" evidence="12">
    <location>
        <position position="94"/>
    </location>
    <ligand>
        <name>Mg(2+)</name>
        <dbReference type="ChEBI" id="CHEBI:18420"/>
        <label>1</label>
    </ligand>
</feature>
<dbReference type="EMBL" id="LUEZ02000126">
    <property type="protein sequence ID" value="RDB16273.1"/>
    <property type="molecule type" value="Genomic_DNA"/>
</dbReference>
<keyword evidence="15" id="KW-1185">Reference proteome</keyword>
<evidence type="ECO:0000256" key="10">
    <source>
        <dbReference type="ARBA" id="ARBA00043193"/>
    </source>
</evidence>
<comment type="catalytic activity">
    <reaction evidence="11">
        <text>alpha-NAD(+) + H2O = ADP-D-ribose + nicotinamide + H(+)</text>
        <dbReference type="Rhea" id="RHEA:68792"/>
        <dbReference type="ChEBI" id="CHEBI:15377"/>
        <dbReference type="ChEBI" id="CHEBI:15378"/>
        <dbReference type="ChEBI" id="CHEBI:17154"/>
        <dbReference type="ChEBI" id="CHEBI:57967"/>
        <dbReference type="ChEBI" id="CHEBI:77017"/>
    </reaction>
</comment>
<dbReference type="InParanoid" id="A0A369J946"/>
<keyword evidence="12" id="KW-0460">Magnesium</keyword>
<accession>A0A369J946</accession>
<evidence type="ECO:0000256" key="12">
    <source>
        <dbReference type="PIRSR" id="PIRSR605502-1"/>
    </source>
</evidence>
<gene>
    <name evidence="14" type="ORF">Hypma_003066</name>
</gene>
<dbReference type="PANTHER" id="PTHR16222">
    <property type="entry name" value="ADP-RIBOSYLGLYCOHYDROLASE"/>
    <property type="match status" value="1"/>
</dbReference>
<feature type="binding site" evidence="12">
    <location>
        <position position="95"/>
    </location>
    <ligand>
        <name>Mg(2+)</name>
        <dbReference type="ChEBI" id="CHEBI:18420"/>
        <label>1</label>
    </ligand>
</feature>
<dbReference type="PANTHER" id="PTHR16222:SF24">
    <property type="entry name" value="ADP-RIBOSYLHYDROLASE ARH3"/>
    <property type="match status" value="1"/>
</dbReference>
<evidence type="ECO:0000256" key="3">
    <source>
        <dbReference type="ARBA" id="ARBA00022801"/>
    </source>
</evidence>
<evidence type="ECO:0000256" key="13">
    <source>
        <dbReference type="SAM" id="MobiDB-lite"/>
    </source>
</evidence>
<dbReference type="Pfam" id="PF03747">
    <property type="entry name" value="ADP_ribosyl_GH"/>
    <property type="match status" value="1"/>
</dbReference>
<protein>
    <recommendedName>
        <fullName evidence="4">ADP-ribosylhydrolase ARH3</fullName>
        <ecNumber evidence="2">3.2.1.143</ecNumber>
    </recommendedName>
    <alternativeName>
        <fullName evidence="5">ADP-ribose glycohydrolase ARH3</fullName>
    </alternativeName>
    <alternativeName>
        <fullName evidence="6">ADP-ribosylhydrolase 3</fullName>
    </alternativeName>
    <alternativeName>
        <fullName evidence="9">O-acetyl-ADP-ribose deacetylase ARH3</fullName>
    </alternativeName>
    <alternativeName>
        <fullName evidence="10">Poly(ADP-ribose) glycohydrolase ARH3</fullName>
    </alternativeName>
    <alternativeName>
        <fullName evidence="8">[Protein ADP-ribosylarginine] hydrolase-like protein 2</fullName>
    </alternativeName>
    <alternativeName>
        <fullName evidence="7">[Protein ADP-ribosylserine] hydrolase</fullName>
    </alternativeName>
</protein>
<comment type="similarity">
    <text evidence="1">Belongs to the ADP-ribosylglycohydrolase family.</text>
</comment>
<evidence type="ECO:0000256" key="11">
    <source>
        <dbReference type="ARBA" id="ARBA00049015"/>
    </source>
</evidence>
<evidence type="ECO:0000256" key="4">
    <source>
        <dbReference type="ARBA" id="ARBA00041057"/>
    </source>
</evidence>
<feature type="binding site" evidence="12">
    <location>
        <position position="367"/>
    </location>
    <ligand>
        <name>Mg(2+)</name>
        <dbReference type="ChEBI" id="CHEBI:18420"/>
        <label>1</label>
    </ligand>
</feature>
<evidence type="ECO:0000256" key="7">
    <source>
        <dbReference type="ARBA" id="ARBA00042722"/>
    </source>
</evidence>
<dbReference type="InterPro" id="IPR036705">
    <property type="entry name" value="Ribosyl_crysJ1_sf"/>
</dbReference>
<feature type="binding site" evidence="12">
    <location>
        <position position="93"/>
    </location>
    <ligand>
        <name>Mg(2+)</name>
        <dbReference type="ChEBI" id="CHEBI:18420"/>
        <label>1</label>
    </ligand>
</feature>
<dbReference type="Proteomes" id="UP000076154">
    <property type="component" value="Unassembled WGS sequence"/>
</dbReference>
<reference evidence="14" key="1">
    <citation type="submission" date="2018-04" db="EMBL/GenBank/DDBJ databases">
        <title>Whole genome sequencing of Hypsizygus marmoreus.</title>
        <authorList>
            <person name="Choi I.-G."/>
            <person name="Min B."/>
            <person name="Kim J.-G."/>
            <person name="Kim S."/>
            <person name="Oh Y.-L."/>
            <person name="Kong W.-S."/>
            <person name="Park H."/>
            <person name="Jeong J."/>
            <person name="Song E.-S."/>
        </authorList>
    </citation>
    <scope>NUCLEOTIDE SEQUENCE [LARGE SCALE GENOMIC DNA]</scope>
    <source>
        <strain evidence="14">51987-8</strain>
    </source>
</reference>
<comment type="cofactor">
    <cofactor evidence="12">
        <name>Mg(2+)</name>
        <dbReference type="ChEBI" id="CHEBI:18420"/>
    </cofactor>
    <text evidence="12">Binds 2 magnesium ions per subunit.</text>
</comment>
<sequence>MPFRKLNPLKSVVEDEKQGSNSKHRNGSTTSALLRKQHLTLATTSTKIRLAILATAMVDALGGPPEFHKRFSFPLVTSMIPNHTFMLPPGVWTDDTSMTLCLARSLATYTPKDDSRPSVKRKGGFNEEDQLRAYADWHIKGVLSAIGRCFDIGSTILQALSLYSCSTIDGLSIQDVLFRIEADLSGENCAGNGSLMRILPVGLAYWQDEKVARAYARRSSMTTHPNLLCQEACEVWTGAIVQIMQANYSRDEEFTKLNLIKYIAEFPYTCTKLREALALPTGIPHCPASKDDQESHYWVHHPILRRISKTPSMKRKGGYSIALPSEDDLPSSGYVLHTLVAALYCFLATETFEEGAIMAVNLGSDADTVGAVYGGMAGTWYSGEKGEDDGMFWSSRVRDWREKLVKRDLVEEIADELAEFSGRIKQENRSSIVS</sequence>
<dbReference type="OrthoDB" id="2021138at2759"/>
<dbReference type="SUPFAM" id="SSF101478">
    <property type="entry name" value="ADP-ribosylglycohydrolase"/>
    <property type="match status" value="1"/>
</dbReference>
<dbReference type="InterPro" id="IPR005502">
    <property type="entry name" value="Ribosyl_crysJ1"/>
</dbReference>
<name>A0A369J946_HYPMA</name>
<dbReference type="Gene3D" id="1.10.4080.10">
    <property type="entry name" value="ADP-ribosylation/Crystallin J1"/>
    <property type="match status" value="1"/>
</dbReference>
<dbReference type="GO" id="GO:0046872">
    <property type="term" value="F:metal ion binding"/>
    <property type="evidence" value="ECO:0007669"/>
    <property type="project" value="UniProtKB-KW"/>
</dbReference>
<comment type="caution">
    <text evidence="14">The sequence shown here is derived from an EMBL/GenBank/DDBJ whole genome shotgun (WGS) entry which is preliminary data.</text>
</comment>
<evidence type="ECO:0000256" key="8">
    <source>
        <dbReference type="ARBA" id="ARBA00042850"/>
    </source>
</evidence>
<proteinExistence type="inferred from homology"/>
<organism evidence="14 15">
    <name type="scientific">Hypsizygus marmoreus</name>
    <name type="common">White beech mushroom</name>
    <name type="synonym">Agaricus marmoreus</name>
    <dbReference type="NCBI Taxonomy" id="39966"/>
    <lineage>
        <taxon>Eukaryota</taxon>
        <taxon>Fungi</taxon>
        <taxon>Dikarya</taxon>
        <taxon>Basidiomycota</taxon>
        <taxon>Agaricomycotina</taxon>
        <taxon>Agaricomycetes</taxon>
        <taxon>Agaricomycetidae</taxon>
        <taxon>Agaricales</taxon>
        <taxon>Tricholomatineae</taxon>
        <taxon>Lyophyllaceae</taxon>
        <taxon>Hypsizygus</taxon>
    </lineage>
</organism>
<evidence type="ECO:0000256" key="1">
    <source>
        <dbReference type="ARBA" id="ARBA00010702"/>
    </source>
</evidence>
<evidence type="ECO:0000256" key="6">
    <source>
        <dbReference type="ARBA" id="ARBA00042471"/>
    </source>
</evidence>
<evidence type="ECO:0000313" key="14">
    <source>
        <dbReference type="EMBL" id="RDB16273.1"/>
    </source>
</evidence>
<evidence type="ECO:0000256" key="5">
    <source>
        <dbReference type="ARBA" id="ARBA00042398"/>
    </source>
</evidence>
<feature type="binding site" evidence="12">
    <location>
        <position position="368"/>
    </location>
    <ligand>
        <name>Mg(2+)</name>
        <dbReference type="ChEBI" id="CHEBI:18420"/>
        <label>1</label>
    </ligand>
</feature>
<keyword evidence="12" id="KW-0479">Metal-binding</keyword>
<dbReference type="AlphaFoldDB" id="A0A369J946"/>